<geneLocation type="plasmid" evidence="2">
    <name>Plasmid3 dna</name>
</geneLocation>
<keyword evidence="1" id="KW-0614">Plasmid</keyword>
<evidence type="ECO:0000313" key="1">
    <source>
        <dbReference type="EMBL" id="BAY87945.1"/>
    </source>
</evidence>
<accession>A0A1Z4M3B5</accession>
<protein>
    <submittedName>
        <fullName evidence="1">Uncharacterized protein</fullName>
    </submittedName>
</protein>
<name>A0A1Z4M3B5_9CYAN</name>
<sequence length="64" mass="7420">MIAPTLKDLFNSFFTPFQTRKNQIVHEVVSFSLNPRFFNKINEYRNLRVSGVTLSPQTLLCKDG</sequence>
<reference evidence="1 2" key="1">
    <citation type="submission" date="2017-06" db="EMBL/GenBank/DDBJ databases">
        <title>Genome sequencing of cyanobaciteial culture collection at National Institute for Environmental Studies (NIES).</title>
        <authorList>
            <person name="Hirose Y."/>
            <person name="Shimura Y."/>
            <person name="Fujisawa T."/>
            <person name="Nakamura Y."/>
            <person name="Kawachi M."/>
        </authorList>
    </citation>
    <scope>NUCLEOTIDE SEQUENCE [LARGE SCALE GENOMIC DNA]</scope>
    <source>
        <strain evidence="1 2">NIES-267</strain>
        <plasmid evidence="2">Plasmid3 dna</plasmid>
    </source>
</reference>
<dbReference type="EMBL" id="AP018230">
    <property type="protein sequence ID" value="BAY87945.1"/>
    <property type="molecule type" value="Genomic_DNA"/>
</dbReference>
<dbReference type="Proteomes" id="UP000218418">
    <property type="component" value="Plasmid plasmid3"/>
</dbReference>
<proteinExistence type="predicted"/>
<keyword evidence="2" id="KW-1185">Reference proteome</keyword>
<evidence type="ECO:0000313" key="2">
    <source>
        <dbReference type="Proteomes" id="UP000218418"/>
    </source>
</evidence>
<organism evidence="1 2">
    <name type="scientific">Calothrix parasitica NIES-267</name>
    <dbReference type="NCBI Taxonomy" id="1973488"/>
    <lineage>
        <taxon>Bacteria</taxon>
        <taxon>Bacillati</taxon>
        <taxon>Cyanobacteriota</taxon>
        <taxon>Cyanophyceae</taxon>
        <taxon>Nostocales</taxon>
        <taxon>Calotrichaceae</taxon>
        <taxon>Calothrix</taxon>
    </lineage>
</organism>
<gene>
    <name evidence="1" type="ORF">NIES267_74690</name>
</gene>
<dbReference type="AlphaFoldDB" id="A0A1Z4M3B5"/>